<dbReference type="PROSITE" id="PS51762">
    <property type="entry name" value="GH16_2"/>
    <property type="match status" value="1"/>
</dbReference>
<dbReference type="Gene3D" id="2.60.120.200">
    <property type="match status" value="1"/>
</dbReference>
<proteinExistence type="predicted"/>
<keyword evidence="5" id="KW-1185">Reference proteome</keyword>
<dbReference type="GO" id="GO:0009251">
    <property type="term" value="P:glucan catabolic process"/>
    <property type="evidence" value="ECO:0007669"/>
    <property type="project" value="TreeGrafter"/>
</dbReference>
<dbReference type="Pfam" id="PF26113">
    <property type="entry name" value="GH16_XgeA"/>
    <property type="match status" value="1"/>
</dbReference>
<dbReference type="EMBL" id="MU006228">
    <property type="protein sequence ID" value="KAF2825414.1"/>
    <property type="molecule type" value="Genomic_DNA"/>
</dbReference>
<organism evidence="4 5">
    <name type="scientific">Ophiobolus disseminans</name>
    <dbReference type="NCBI Taxonomy" id="1469910"/>
    <lineage>
        <taxon>Eukaryota</taxon>
        <taxon>Fungi</taxon>
        <taxon>Dikarya</taxon>
        <taxon>Ascomycota</taxon>
        <taxon>Pezizomycotina</taxon>
        <taxon>Dothideomycetes</taxon>
        <taxon>Pleosporomycetidae</taxon>
        <taxon>Pleosporales</taxon>
        <taxon>Pleosporineae</taxon>
        <taxon>Phaeosphaeriaceae</taxon>
        <taxon>Ophiobolus</taxon>
    </lineage>
</organism>
<feature type="region of interest" description="Disordered" evidence="1">
    <location>
        <begin position="700"/>
        <end position="729"/>
    </location>
</feature>
<dbReference type="SUPFAM" id="SSF49899">
    <property type="entry name" value="Concanavalin A-like lectins/glucanases"/>
    <property type="match status" value="1"/>
</dbReference>
<dbReference type="GO" id="GO:0004553">
    <property type="term" value="F:hydrolase activity, hydrolyzing O-glycosyl compounds"/>
    <property type="evidence" value="ECO:0007669"/>
    <property type="project" value="InterPro"/>
</dbReference>
<evidence type="ECO:0000313" key="5">
    <source>
        <dbReference type="Proteomes" id="UP000799424"/>
    </source>
</evidence>
<feature type="region of interest" description="Disordered" evidence="1">
    <location>
        <begin position="753"/>
        <end position="796"/>
    </location>
</feature>
<feature type="compositionally biased region" description="Low complexity" evidence="1">
    <location>
        <begin position="709"/>
        <end position="727"/>
    </location>
</feature>
<dbReference type="InterPro" id="IPR000757">
    <property type="entry name" value="Beta-glucanase-like"/>
</dbReference>
<evidence type="ECO:0000259" key="3">
    <source>
        <dbReference type="PROSITE" id="PS51762"/>
    </source>
</evidence>
<dbReference type="AlphaFoldDB" id="A0A6A6ZY37"/>
<gene>
    <name evidence="4" type="ORF">CC86DRAFT_371093</name>
</gene>
<protein>
    <recommendedName>
        <fullName evidence="3">GH16 domain-containing protein</fullName>
    </recommendedName>
</protein>
<feature type="signal peptide" evidence="2">
    <location>
        <begin position="1"/>
        <end position="23"/>
    </location>
</feature>
<name>A0A6A6ZY37_9PLEO</name>
<accession>A0A6A6ZY37</accession>
<dbReference type="PANTHER" id="PTHR10963:SF24">
    <property type="entry name" value="GLYCOSIDASE C21B10.07-RELATED"/>
    <property type="match status" value="1"/>
</dbReference>
<sequence length="870" mass="91332">MPSSSLILSVGAILSTLSPTVFATKYSHPESFTASNWLDGFKFETYDLNQGFVNYVDEDTAKKSGLYKIDQGDVVFGVDSKEKLKVTDQGRKSVRLEGQNKYNKGLFVLDVKEMPGACGMWPAFWTLGQDPWPVNGEIDIIEGVNDNKVNKYVLHTDTDCKVEGKGMTAAPASLDCALNGANGPSGCDVNEVRTNSFGPGFKGGYYVMEWDSNVIQIWFFPRTSTVPRSLATNSPDTSEFGTPAAKFAGSACDIEKRFKDHRFIFTNNFCGDWAGNTYAQSGCPKQYELDGKTELSSQDSCRKYVAEHPEAFKDQNWRIGSFKTYKKNSVSSSSSVSVSKTSSIASSSTKVSSSASSTKVSSSSAHVSSSASSHVVSSSAHASSSASHVASSSVHASASSSASHVASVSSHVSSVHSASSDIHVSSASSVIHGSSSIAHASSTPATSVSSVVHQSSSVAHVSSQSIGYVSSNSEVHVSTTYYPTGQTSSAVYPVSSASVKQYGNFSAPVSYSVPAYDDSKSSAPVYGASSSVPVYGDAPKSTPCTTSSAKGASSTPGYPPVYPNSAPVYNDYPSYPVSSPVKNDYPYLPSFTPVSPIYPPTTSAPSYNDYNQPPVSKTTITTTYTTTYVDVCETGYITKTTTFAVTYCPTSTPAVPTPGKPNNPPTYGWDITTKVCQYGCGEGPKTVTVTVPCTKCDLSKATPTPGLPNKPNTPEKPNTPGKPNTPTCNGYDCKDDVTMTTKIYQTKVITLTKTPVPDTPKSSPPVYGDKPSSKPVEAPKVTPPVSKPNEPARSTPAVPVVSVPVVSGKPPNPPVYGNKNNGTVSISVGTGVHATPSKTGYSPPVFTGAAASVQAGGLAVLGGVVAAFFL</sequence>
<dbReference type="FunFam" id="2.60.120.200:FF:000179">
    <property type="entry name" value="Unplaced genomic scaffold supercont1.19, whole genome shotgun sequence"/>
    <property type="match status" value="1"/>
</dbReference>
<feature type="compositionally biased region" description="Polar residues" evidence="1">
    <location>
        <begin position="542"/>
        <end position="556"/>
    </location>
</feature>
<dbReference type="InterPro" id="IPR013320">
    <property type="entry name" value="ConA-like_dom_sf"/>
</dbReference>
<reference evidence="4" key="1">
    <citation type="journal article" date="2020" name="Stud. Mycol.">
        <title>101 Dothideomycetes genomes: a test case for predicting lifestyles and emergence of pathogens.</title>
        <authorList>
            <person name="Haridas S."/>
            <person name="Albert R."/>
            <person name="Binder M."/>
            <person name="Bloem J."/>
            <person name="Labutti K."/>
            <person name="Salamov A."/>
            <person name="Andreopoulos B."/>
            <person name="Baker S."/>
            <person name="Barry K."/>
            <person name="Bills G."/>
            <person name="Bluhm B."/>
            <person name="Cannon C."/>
            <person name="Castanera R."/>
            <person name="Culley D."/>
            <person name="Daum C."/>
            <person name="Ezra D."/>
            <person name="Gonzalez J."/>
            <person name="Henrissat B."/>
            <person name="Kuo A."/>
            <person name="Liang C."/>
            <person name="Lipzen A."/>
            <person name="Lutzoni F."/>
            <person name="Magnuson J."/>
            <person name="Mondo S."/>
            <person name="Nolan M."/>
            <person name="Ohm R."/>
            <person name="Pangilinan J."/>
            <person name="Park H.-J."/>
            <person name="Ramirez L."/>
            <person name="Alfaro M."/>
            <person name="Sun H."/>
            <person name="Tritt A."/>
            <person name="Yoshinaga Y."/>
            <person name="Zwiers L.-H."/>
            <person name="Turgeon B."/>
            <person name="Goodwin S."/>
            <person name="Spatafora J."/>
            <person name="Crous P."/>
            <person name="Grigoriev I."/>
        </authorList>
    </citation>
    <scope>NUCLEOTIDE SEQUENCE</scope>
    <source>
        <strain evidence="4">CBS 113818</strain>
    </source>
</reference>
<evidence type="ECO:0000313" key="4">
    <source>
        <dbReference type="EMBL" id="KAF2825414.1"/>
    </source>
</evidence>
<dbReference type="Proteomes" id="UP000799424">
    <property type="component" value="Unassembled WGS sequence"/>
</dbReference>
<evidence type="ECO:0000256" key="1">
    <source>
        <dbReference type="SAM" id="MobiDB-lite"/>
    </source>
</evidence>
<dbReference type="InterPro" id="IPR050546">
    <property type="entry name" value="Glycosyl_Hydrlase_16"/>
</dbReference>
<dbReference type="CDD" id="cd02181">
    <property type="entry name" value="GH16_fungal_Lam16A_glucanase"/>
    <property type="match status" value="1"/>
</dbReference>
<feature type="chain" id="PRO_5025586390" description="GH16 domain-containing protein" evidence="2">
    <location>
        <begin position="24"/>
        <end position="870"/>
    </location>
</feature>
<keyword evidence="2" id="KW-0732">Signal</keyword>
<feature type="region of interest" description="Disordered" evidence="1">
    <location>
        <begin position="537"/>
        <end position="557"/>
    </location>
</feature>
<feature type="domain" description="GH16" evidence="3">
    <location>
        <begin position="39"/>
        <end position="282"/>
    </location>
</feature>
<dbReference type="PANTHER" id="PTHR10963">
    <property type="entry name" value="GLYCOSYL HYDROLASE-RELATED"/>
    <property type="match status" value="1"/>
</dbReference>
<evidence type="ECO:0000256" key="2">
    <source>
        <dbReference type="SAM" id="SignalP"/>
    </source>
</evidence>
<dbReference type="OrthoDB" id="192832at2759"/>